<sequence length="155" mass="17732">MHMMSMLLIKVLEPEMHDQLHALLSSSKCREEPEGSRNGTMPAWRGFVFLSVGLIRRHTGAFHGLRLTSVQPAPFNLSGKTYLTGFSCATRSHLNHNRVLTDLTRDWPHQSFLEPNSQVLINDNNLDFIVRTQMPWSLTTRPPLQLLETVPQKLF</sequence>
<keyword evidence="2" id="KW-1185">Reference proteome</keyword>
<comment type="caution">
    <text evidence="1">The sequence shown here is derived from an EMBL/GenBank/DDBJ whole genome shotgun (WGS) entry which is preliminary data.</text>
</comment>
<name>A0ABV0XFH2_9TELE</name>
<gene>
    <name evidence="1" type="ORF">AMECASPLE_017375</name>
</gene>
<evidence type="ECO:0000313" key="2">
    <source>
        <dbReference type="Proteomes" id="UP001469553"/>
    </source>
</evidence>
<protein>
    <submittedName>
        <fullName evidence="1">Uncharacterized protein</fullName>
    </submittedName>
</protein>
<dbReference type="EMBL" id="JAHRIP010001300">
    <property type="protein sequence ID" value="MEQ2280213.1"/>
    <property type="molecule type" value="Genomic_DNA"/>
</dbReference>
<organism evidence="1 2">
    <name type="scientific">Ameca splendens</name>
    <dbReference type="NCBI Taxonomy" id="208324"/>
    <lineage>
        <taxon>Eukaryota</taxon>
        <taxon>Metazoa</taxon>
        <taxon>Chordata</taxon>
        <taxon>Craniata</taxon>
        <taxon>Vertebrata</taxon>
        <taxon>Euteleostomi</taxon>
        <taxon>Actinopterygii</taxon>
        <taxon>Neopterygii</taxon>
        <taxon>Teleostei</taxon>
        <taxon>Neoteleostei</taxon>
        <taxon>Acanthomorphata</taxon>
        <taxon>Ovalentaria</taxon>
        <taxon>Atherinomorphae</taxon>
        <taxon>Cyprinodontiformes</taxon>
        <taxon>Goodeidae</taxon>
        <taxon>Ameca</taxon>
    </lineage>
</organism>
<evidence type="ECO:0000313" key="1">
    <source>
        <dbReference type="EMBL" id="MEQ2280213.1"/>
    </source>
</evidence>
<reference evidence="1 2" key="1">
    <citation type="submission" date="2021-06" db="EMBL/GenBank/DDBJ databases">
        <authorList>
            <person name="Palmer J.M."/>
        </authorList>
    </citation>
    <scope>NUCLEOTIDE SEQUENCE [LARGE SCALE GENOMIC DNA]</scope>
    <source>
        <strain evidence="1 2">AS_MEX2019</strain>
        <tissue evidence="1">Muscle</tissue>
    </source>
</reference>
<dbReference type="Proteomes" id="UP001469553">
    <property type="component" value="Unassembled WGS sequence"/>
</dbReference>
<proteinExistence type="predicted"/>
<accession>A0ABV0XFH2</accession>